<feature type="active site" description="Nucleophile" evidence="6">
    <location>
        <position position="312"/>
    </location>
</feature>
<dbReference type="InterPro" id="IPR016035">
    <property type="entry name" value="Acyl_Trfase/lysoPLipase"/>
</dbReference>
<keyword evidence="4 6" id="KW-0442">Lipid degradation</keyword>
<evidence type="ECO:0000256" key="1">
    <source>
        <dbReference type="ARBA" id="ARBA00002682"/>
    </source>
</evidence>
<keyword evidence="8" id="KW-0472">Membrane</keyword>
<evidence type="ECO:0000256" key="4">
    <source>
        <dbReference type="ARBA" id="ARBA00022963"/>
    </source>
</evidence>
<evidence type="ECO:0000259" key="9">
    <source>
        <dbReference type="PROSITE" id="PS51635"/>
    </source>
</evidence>
<feature type="compositionally biased region" description="Basic and acidic residues" evidence="7">
    <location>
        <begin position="537"/>
        <end position="547"/>
    </location>
</feature>
<dbReference type="PROSITE" id="PS51635">
    <property type="entry name" value="PNPLA"/>
    <property type="match status" value="1"/>
</dbReference>
<evidence type="ECO:0000256" key="7">
    <source>
        <dbReference type="SAM" id="MobiDB-lite"/>
    </source>
</evidence>
<dbReference type="GO" id="GO:0016042">
    <property type="term" value="P:lipid catabolic process"/>
    <property type="evidence" value="ECO:0007669"/>
    <property type="project" value="UniProtKB-UniRule"/>
</dbReference>
<dbReference type="InterPro" id="IPR021771">
    <property type="entry name" value="Triacylglycerol_lipase_N"/>
</dbReference>
<feature type="compositionally biased region" description="Acidic residues" evidence="7">
    <location>
        <begin position="599"/>
        <end position="614"/>
    </location>
</feature>
<comment type="caution">
    <text evidence="10">The sequence shown here is derived from an EMBL/GenBank/DDBJ whole genome shotgun (WGS) entry which is preliminary data.</text>
</comment>
<sequence>MPETRYGFPPDAFDPLNLPDYDHEFLASGHLDEFAKALIAPDTDSFVSLNDWKPVHQRVRRKLPHAPTGRRRRKPRRSRDETREGFMYTIFKWPLLLIILSWIVGLGASYWLTRLYVWAYEGLVTWRGSRQRLRRRVRSATSYEDWRRAAQELDGHLGNEGWKDTAAYAYYDHATIARAAEQLKVGLRLAQDQGQDPLSGEATAALRAMVESCVKTNFVGLENPRLYSETYYGTKHLAQDFVDELHASLAYLFRSPRIEKQAKYQLAKQLHTNFGRTALCLSGGANFAWYHLGVAKALLDRSLLPDIVTGTSGGALVAALVCTRTDEQLRALLVPSLAHRIKACAEPFSTWFPRFWKTGARFDSLRWAQQCSWFTGGSLTFREAYERTGKILNVSCVPSDPHSPTMLINYLTAPDCVVWSAVLGSAAVPGILNPVPMMMKDGQGRLVRISDPATAPQLRERGISTHVPAFRPVVPYAFGHKWKDYSANLGYILSDPSPLRLARMLLAGQQSTWPKILFMANRMKIESLIEEGLRLGESPHSEADDRSSSSSQVDAPLDIQVRRGVAAEPFNGLGGKKDARRASVIEELKRQSRVFFDDSTLDGDETGESEYEESDQSHRGGHFQ</sequence>
<comment type="similarity">
    <text evidence="2">Belongs to the PLPL family.</text>
</comment>
<dbReference type="AlphaFoldDB" id="A0AA43TR79"/>
<proteinExistence type="inferred from homology"/>
<gene>
    <name evidence="10" type="ORF">OHK93_007706</name>
</gene>
<dbReference type="Pfam" id="PF11815">
    <property type="entry name" value="DUF3336"/>
    <property type="match status" value="1"/>
</dbReference>
<dbReference type="PANTHER" id="PTHR14226">
    <property type="entry name" value="NEUROPATHY TARGET ESTERASE/SWISS CHEESE D.MELANOGASTER"/>
    <property type="match status" value="1"/>
</dbReference>
<feature type="active site" description="Proton acceptor" evidence="6">
    <location>
        <position position="484"/>
    </location>
</feature>
<keyword evidence="8" id="KW-0812">Transmembrane</keyword>
<dbReference type="SUPFAM" id="SSF52151">
    <property type="entry name" value="FabD/lysophospholipase-like"/>
    <property type="match status" value="1"/>
</dbReference>
<evidence type="ECO:0000256" key="6">
    <source>
        <dbReference type="PROSITE-ProRule" id="PRU01161"/>
    </source>
</evidence>
<name>A0AA43TR79_9LECA</name>
<evidence type="ECO:0000256" key="8">
    <source>
        <dbReference type="SAM" id="Phobius"/>
    </source>
</evidence>
<keyword evidence="8" id="KW-1133">Transmembrane helix</keyword>
<evidence type="ECO:0000256" key="5">
    <source>
        <dbReference type="ARBA" id="ARBA00023098"/>
    </source>
</evidence>
<evidence type="ECO:0000256" key="3">
    <source>
        <dbReference type="ARBA" id="ARBA00022801"/>
    </source>
</evidence>
<dbReference type="GO" id="GO:0006641">
    <property type="term" value="P:triglyceride metabolic process"/>
    <property type="evidence" value="ECO:0007669"/>
    <property type="project" value="UniProtKB-ARBA"/>
</dbReference>
<dbReference type="GO" id="GO:0004806">
    <property type="term" value="F:triacylglycerol lipase activity"/>
    <property type="evidence" value="ECO:0007669"/>
    <property type="project" value="InterPro"/>
</dbReference>
<keyword evidence="5 6" id="KW-0443">Lipid metabolism</keyword>
<keyword evidence="11" id="KW-1185">Reference proteome</keyword>
<reference evidence="10" key="1">
    <citation type="journal article" date="2023" name="Genome Biol. Evol.">
        <title>First Whole Genome Sequence and Flow Cytometry Genome Size Data for the Lichen-Forming Fungus Ramalina farinacea (Ascomycota).</title>
        <authorList>
            <person name="Llewellyn T."/>
            <person name="Mian S."/>
            <person name="Hill R."/>
            <person name="Leitch I.J."/>
            <person name="Gaya E."/>
        </authorList>
    </citation>
    <scope>NUCLEOTIDE SEQUENCE</scope>
    <source>
        <strain evidence="10">LIQ254RAFAR</strain>
    </source>
</reference>
<dbReference type="InterPro" id="IPR050301">
    <property type="entry name" value="NTE"/>
</dbReference>
<dbReference type="PANTHER" id="PTHR14226:SF66">
    <property type="entry name" value="TRIACYLGLYCEROL LIPASE PTL2"/>
    <property type="match status" value="1"/>
</dbReference>
<feature type="transmembrane region" description="Helical" evidence="8">
    <location>
        <begin position="85"/>
        <end position="104"/>
    </location>
</feature>
<feature type="short sequence motif" description="GXSXG" evidence="6">
    <location>
        <begin position="310"/>
        <end position="314"/>
    </location>
</feature>
<dbReference type="InterPro" id="IPR002641">
    <property type="entry name" value="PNPLA_dom"/>
</dbReference>
<dbReference type="Gene3D" id="3.40.1090.10">
    <property type="entry name" value="Cytosolic phospholipase A2 catalytic domain"/>
    <property type="match status" value="1"/>
</dbReference>
<accession>A0AA43TR79</accession>
<feature type="region of interest" description="Disordered" evidence="7">
    <location>
        <begin position="596"/>
        <end position="624"/>
    </location>
</feature>
<evidence type="ECO:0000313" key="10">
    <source>
        <dbReference type="EMBL" id="MDI1488431.1"/>
    </source>
</evidence>
<protein>
    <recommendedName>
        <fullName evidence="9">PNPLA domain-containing protein</fullName>
    </recommendedName>
</protein>
<evidence type="ECO:0000313" key="11">
    <source>
        <dbReference type="Proteomes" id="UP001161017"/>
    </source>
</evidence>
<dbReference type="EMBL" id="JAPUFD010000007">
    <property type="protein sequence ID" value="MDI1488431.1"/>
    <property type="molecule type" value="Genomic_DNA"/>
</dbReference>
<organism evidence="10 11">
    <name type="scientific">Ramalina farinacea</name>
    <dbReference type="NCBI Taxonomy" id="258253"/>
    <lineage>
        <taxon>Eukaryota</taxon>
        <taxon>Fungi</taxon>
        <taxon>Dikarya</taxon>
        <taxon>Ascomycota</taxon>
        <taxon>Pezizomycotina</taxon>
        <taxon>Lecanoromycetes</taxon>
        <taxon>OSLEUM clade</taxon>
        <taxon>Lecanoromycetidae</taxon>
        <taxon>Lecanorales</taxon>
        <taxon>Lecanorineae</taxon>
        <taxon>Ramalinaceae</taxon>
        <taxon>Ramalina</taxon>
    </lineage>
</organism>
<keyword evidence="3 6" id="KW-0378">Hydrolase</keyword>
<dbReference type="Proteomes" id="UP001161017">
    <property type="component" value="Unassembled WGS sequence"/>
</dbReference>
<dbReference type="Pfam" id="PF01734">
    <property type="entry name" value="Patatin"/>
    <property type="match status" value="1"/>
</dbReference>
<comment type="caution">
    <text evidence="6">Lacks conserved residue(s) required for the propagation of feature annotation.</text>
</comment>
<feature type="domain" description="PNPLA" evidence="9">
    <location>
        <begin position="279"/>
        <end position="503"/>
    </location>
</feature>
<feature type="region of interest" description="Disordered" evidence="7">
    <location>
        <begin position="537"/>
        <end position="558"/>
    </location>
</feature>
<evidence type="ECO:0000256" key="2">
    <source>
        <dbReference type="ARBA" id="ARBA00006104"/>
    </source>
</evidence>
<comment type="function">
    <text evidence="1">Probable lipid hydrolase.</text>
</comment>